<reference evidence="1 2" key="1">
    <citation type="submission" date="2011-04" db="EMBL/GenBank/DDBJ databases">
        <authorList>
            <person name="Muzny D."/>
            <person name="Qin X."/>
            <person name="Deng J."/>
            <person name="Jiang H."/>
            <person name="Liu Y."/>
            <person name="Qu J."/>
            <person name="Song X.-Z."/>
            <person name="Zhang L."/>
            <person name="Thornton R."/>
            <person name="Coyle M."/>
            <person name="Francisco L."/>
            <person name="Jackson L."/>
            <person name="Javaid M."/>
            <person name="Korchina V."/>
            <person name="Kovar C."/>
            <person name="Mata R."/>
            <person name="Mathew T."/>
            <person name="Ngo R."/>
            <person name="Nguyen L."/>
            <person name="Nguyen N."/>
            <person name="Okwuonu G."/>
            <person name="Ongeri F."/>
            <person name="Pham C."/>
            <person name="Simmons D."/>
            <person name="Wilczek-Boney K."/>
            <person name="Hale W."/>
            <person name="Jakkamsetti A."/>
            <person name="Pham P."/>
            <person name="Ruth R."/>
            <person name="San Lucas F."/>
            <person name="Warren J."/>
            <person name="Zhang J."/>
            <person name="Zhao Z."/>
            <person name="Zhou C."/>
            <person name="Zhu D."/>
            <person name="Lee S."/>
            <person name="Bess C."/>
            <person name="Blankenburg K."/>
            <person name="Forbes L."/>
            <person name="Fu Q."/>
            <person name="Gubbala S."/>
            <person name="Hirani K."/>
            <person name="Jayaseelan J.C."/>
            <person name="Lara F."/>
            <person name="Munidasa M."/>
            <person name="Palculict T."/>
            <person name="Patil S."/>
            <person name="Pu L.-L."/>
            <person name="Saada N."/>
            <person name="Tang L."/>
            <person name="Weissenberger G."/>
            <person name="Zhu Y."/>
            <person name="Hemphill L."/>
            <person name="Shang Y."/>
            <person name="Youmans B."/>
            <person name="Ayvaz T."/>
            <person name="Ross M."/>
            <person name="Santibanez J."/>
            <person name="Aqrawi P."/>
            <person name="Gross S."/>
            <person name="Joshi V."/>
            <person name="Fowler G."/>
            <person name="Nazareth L."/>
            <person name="Reid J."/>
            <person name="Worley K."/>
            <person name="Petrosino J."/>
            <person name="Highlander S."/>
            <person name="Gibbs R."/>
        </authorList>
    </citation>
    <scope>NUCLEOTIDE SEQUENCE [LARGE SCALE GENOMIC DNA]</scope>
    <source>
        <strain evidence="1 2">DSM 3688</strain>
    </source>
</reference>
<dbReference type="EMBL" id="AFPW01000003">
    <property type="protein sequence ID" value="EGQ17246.1"/>
    <property type="molecule type" value="Genomic_DNA"/>
</dbReference>
<name>F9D010_PREDD</name>
<sequence length="51" mass="5745">MPANVSIINEKQNILDMFFAINVEKGSLSVRHTALFLDRTTERTNSCTLGF</sequence>
<proteinExistence type="predicted"/>
<evidence type="ECO:0000313" key="2">
    <source>
        <dbReference type="Proteomes" id="UP000007820"/>
    </source>
</evidence>
<protein>
    <submittedName>
        <fullName evidence="1">Uncharacterized protein</fullName>
    </submittedName>
</protein>
<organism evidence="1 2">
    <name type="scientific">Prevotella dentalis (strain ATCC 49559 / DSM 3688 / JCM 13448 / NCTC 12043 / ES 2772)</name>
    <name type="common">Mitsuokella dentalis</name>
    <dbReference type="NCBI Taxonomy" id="908937"/>
    <lineage>
        <taxon>Bacteria</taxon>
        <taxon>Pseudomonadati</taxon>
        <taxon>Bacteroidota</taxon>
        <taxon>Bacteroidia</taxon>
        <taxon>Bacteroidales</taxon>
        <taxon>Prevotellaceae</taxon>
        <taxon>Prevotella</taxon>
    </lineage>
</organism>
<gene>
    <name evidence="1" type="ORF">HMPREF9136_0187</name>
</gene>
<evidence type="ECO:0000313" key="1">
    <source>
        <dbReference type="EMBL" id="EGQ17246.1"/>
    </source>
</evidence>
<comment type="caution">
    <text evidence="1">The sequence shown here is derived from an EMBL/GenBank/DDBJ whole genome shotgun (WGS) entry which is preliminary data.</text>
</comment>
<accession>F9D010</accession>
<dbReference type="Proteomes" id="UP000007820">
    <property type="component" value="Unassembled WGS sequence"/>
</dbReference>
<dbReference type="AlphaFoldDB" id="F9D010"/>